<name>A0A1B6G5U9_9HEMI</name>
<dbReference type="AlphaFoldDB" id="A0A1B6G5U9"/>
<reference evidence="1" key="1">
    <citation type="submission" date="2015-11" db="EMBL/GenBank/DDBJ databases">
        <title>De novo transcriptome assembly of four potential Pierce s Disease insect vectors from Arizona vineyards.</title>
        <authorList>
            <person name="Tassone E.E."/>
        </authorList>
    </citation>
    <scope>NUCLEOTIDE SEQUENCE</scope>
</reference>
<evidence type="ECO:0000313" key="1">
    <source>
        <dbReference type="EMBL" id="JAS57817.1"/>
    </source>
</evidence>
<accession>A0A1B6G5U9</accession>
<dbReference type="EMBL" id="GECZ01011952">
    <property type="protein sequence ID" value="JAS57817.1"/>
    <property type="molecule type" value="Transcribed_RNA"/>
</dbReference>
<sequence length="225" mass="25365">MFVTFSDIFSKHFSSFPLVRKVLKGPGRPKWLTEEVLESRRRVQDAYVLQLHGPPELKVRYNNIKKHHQRLIKASKSRQAETTISNSRNPARATWEVINNCRPSKGPLNRGVCELECMGRTVKDPKQIASILNYSFVNVSEYLKQSSGATTSNSTNGLSATTSITTIPNSFFLHEIDISETRQSILSLKNSFSKDIFGLSSSFIKEYVDELSPILTVFFNSSVSV</sequence>
<gene>
    <name evidence="1" type="ORF">g.33052</name>
</gene>
<protein>
    <submittedName>
        <fullName evidence="1">Uncharacterized protein</fullName>
    </submittedName>
</protein>
<proteinExistence type="predicted"/>
<organism evidence="1">
    <name type="scientific">Cuerna arida</name>
    <dbReference type="NCBI Taxonomy" id="1464854"/>
    <lineage>
        <taxon>Eukaryota</taxon>
        <taxon>Metazoa</taxon>
        <taxon>Ecdysozoa</taxon>
        <taxon>Arthropoda</taxon>
        <taxon>Hexapoda</taxon>
        <taxon>Insecta</taxon>
        <taxon>Pterygota</taxon>
        <taxon>Neoptera</taxon>
        <taxon>Paraneoptera</taxon>
        <taxon>Hemiptera</taxon>
        <taxon>Auchenorrhyncha</taxon>
        <taxon>Membracoidea</taxon>
        <taxon>Cicadellidae</taxon>
        <taxon>Cicadellinae</taxon>
        <taxon>Proconiini</taxon>
        <taxon>Cuerna</taxon>
    </lineage>
</organism>